<dbReference type="EC" id="1.1.1.22" evidence="3 7"/>
<dbReference type="UniPathway" id="UPA00038">
    <property type="reaction ID" value="UER00491"/>
</dbReference>
<evidence type="ECO:0000256" key="10">
    <source>
        <dbReference type="PIRSR" id="PIRSR500134-3"/>
    </source>
</evidence>
<dbReference type="Pfam" id="PF03720">
    <property type="entry name" value="UDPG_MGDP_dh_C"/>
    <property type="match status" value="1"/>
</dbReference>
<feature type="binding site" evidence="10">
    <location>
        <position position="121"/>
    </location>
    <ligand>
        <name>NAD(+)</name>
        <dbReference type="ChEBI" id="CHEBI:57540"/>
    </ligand>
</feature>
<feature type="binding site" evidence="9">
    <location>
        <position position="320"/>
    </location>
    <ligand>
        <name>substrate</name>
    </ligand>
</feature>
<dbReference type="GO" id="GO:0006065">
    <property type="term" value="P:UDP-glucuronate biosynthetic process"/>
    <property type="evidence" value="ECO:0007669"/>
    <property type="project" value="UniProtKB-UniPathway"/>
</dbReference>
<dbReference type="SUPFAM" id="SSF48179">
    <property type="entry name" value="6-phosphogluconate dehydrogenase C-terminal domain-like"/>
    <property type="match status" value="1"/>
</dbReference>
<evidence type="ECO:0000313" key="13">
    <source>
        <dbReference type="Proteomes" id="UP000677305"/>
    </source>
</evidence>
<evidence type="ECO:0000256" key="4">
    <source>
        <dbReference type="ARBA" id="ARBA00023002"/>
    </source>
</evidence>
<dbReference type="EMBL" id="CP058561">
    <property type="protein sequence ID" value="QUH30628.1"/>
    <property type="molecule type" value="Genomic_DNA"/>
</dbReference>
<dbReference type="SUPFAM" id="SSF51735">
    <property type="entry name" value="NAD(P)-binding Rossmann-fold domains"/>
    <property type="match status" value="1"/>
</dbReference>
<feature type="active site" description="Nucleophile" evidence="8">
    <location>
        <position position="260"/>
    </location>
</feature>
<dbReference type="InterPro" id="IPR028357">
    <property type="entry name" value="UDPglc_DH_bac"/>
</dbReference>
<dbReference type="Gene3D" id="3.40.50.720">
    <property type="entry name" value="NAD(P)-binding Rossmann-like Domain"/>
    <property type="match status" value="2"/>
</dbReference>
<evidence type="ECO:0000256" key="7">
    <source>
        <dbReference type="PIRNR" id="PIRNR000124"/>
    </source>
</evidence>
<keyword evidence="5 7" id="KW-0520">NAD</keyword>
<organism evidence="12 13">
    <name type="scientific">Vallitalea guaymasensis</name>
    <dbReference type="NCBI Taxonomy" id="1185412"/>
    <lineage>
        <taxon>Bacteria</taxon>
        <taxon>Bacillati</taxon>
        <taxon>Bacillota</taxon>
        <taxon>Clostridia</taxon>
        <taxon>Lachnospirales</taxon>
        <taxon>Vallitaleaceae</taxon>
        <taxon>Vallitalea</taxon>
    </lineage>
</organism>
<dbReference type="GO" id="GO:0003979">
    <property type="term" value="F:UDP-glucose 6-dehydrogenase activity"/>
    <property type="evidence" value="ECO:0007669"/>
    <property type="project" value="UniProtKB-EC"/>
</dbReference>
<comment type="catalytic activity">
    <reaction evidence="6 7">
        <text>UDP-alpha-D-glucose + 2 NAD(+) + H2O = UDP-alpha-D-glucuronate + 2 NADH + 3 H(+)</text>
        <dbReference type="Rhea" id="RHEA:23596"/>
        <dbReference type="ChEBI" id="CHEBI:15377"/>
        <dbReference type="ChEBI" id="CHEBI:15378"/>
        <dbReference type="ChEBI" id="CHEBI:57540"/>
        <dbReference type="ChEBI" id="CHEBI:57945"/>
        <dbReference type="ChEBI" id="CHEBI:58052"/>
        <dbReference type="ChEBI" id="CHEBI:58885"/>
        <dbReference type="EC" id="1.1.1.22"/>
    </reaction>
</comment>
<dbReference type="SMART" id="SM00984">
    <property type="entry name" value="UDPG_MGDP_dh_C"/>
    <property type="match status" value="1"/>
</dbReference>
<feature type="binding site" evidence="9">
    <location>
        <begin position="249"/>
        <end position="253"/>
    </location>
    <ligand>
        <name>substrate</name>
    </ligand>
</feature>
<evidence type="ECO:0000256" key="3">
    <source>
        <dbReference type="ARBA" id="ARBA00012954"/>
    </source>
</evidence>
<dbReference type="PIRSF" id="PIRSF500134">
    <property type="entry name" value="UDPglc_DH_bac"/>
    <property type="match status" value="1"/>
</dbReference>
<name>A0A8J8MD58_9FIRM</name>
<dbReference type="PIRSF" id="PIRSF000124">
    <property type="entry name" value="UDPglc_GDPman_dh"/>
    <property type="match status" value="1"/>
</dbReference>
<accession>A0A8J8MD58</accession>
<dbReference type="PANTHER" id="PTHR43750">
    <property type="entry name" value="UDP-GLUCOSE 6-DEHYDROGENASE TUAD"/>
    <property type="match status" value="1"/>
</dbReference>
<sequence length="437" mass="48927">MKICVVGAGYVGLVAALSFAKYKNDVICVDKDIKKVKQLNKGIPTIYEEGLEPLLNKCLKKKYILFTDNINKAISLSDVIMIAVGTPTKPDWSVDISQVVDASVEISKEIDKYKVIIIKSTVPVGTHEVVENLLLKNGVDRNNFDVVSNPEFLREGRALNDFLHGDRMVIGCKSEKAQKVMDELYSPFKTKIINTNPPTAELIKYASNALLATKISFINEMANLCSKVDANIDTLSYGLGLDSRISPEFLRAGIGYGGSCFPKDTKALVNIGEKYGCEFNIIRSTIKVNENQRLKPVEILLDHYNKIEGKTISLLGLTFKPGTDDIRDAPSLFIIDELLQMGARIRCYDPMVSEEIKSLFPNITYCDSIEDTVRDSYCTIICTELDEFFKMDLESIAKKMKKRVLIDGRNMIDIEEARKSGFSYYYSIGNGSFENNK</sequence>
<evidence type="ECO:0000256" key="5">
    <source>
        <dbReference type="ARBA" id="ARBA00023027"/>
    </source>
</evidence>
<keyword evidence="4 7" id="KW-0560">Oxidoreductase</keyword>
<keyword evidence="13" id="KW-1185">Reference proteome</keyword>
<dbReference type="InterPro" id="IPR008927">
    <property type="entry name" value="6-PGluconate_DH-like_C_sf"/>
</dbReference>
<feature type="binding site" evidence="10">
    <location>
        <position position="30"/>
    </location>
    <ligand>
        <name>NAD(+)</name>
        <dbReference type="ChEBI" id="CHEBI:57540"/>
    </ligand>
</feature>
<feature type="binding site" evidence="9">
    <location>
        <begin position="152"/>
        <end position="155"/>
    </location>
    <ligand>
        <name>substrate</name>
    </ligand>
</feature>
<dbReference type="KEGG" id="vgu:HYG85_17590"/>
<feature type="binding site" evidence="10">
    <location>
        <position position="155"/>
    </location>
    <ligand>
        <name>NAD(+)</name>
        <dbReference type="ChEBI" id="CHEBI:57540"/>
    </ligand>
</feature>
<evidence type="ECO:0000256" key="8">
    <source>
        <dbReference type="PIRSR" id="PIRSR500134-1"/>
    </source>
</evidence>
<dbReference type="Proteomes" id="UP000677305">
    <property type="component" value="Chromosome"/>
</dbReference>
<dbReference type="InterPro" id="IPR014027">
    <property type="entry name" value="UDP-Glc/GDP-Man_DH_C"/>
</dbReference>
<dbReference type="InterPro" id="IPR001732">
    <property type="entry name" value="UDP-Glc/GDP-Man_DH_N"/>
</dbReference>
<evidence type="ECO:0000256" key="2">
    <source>
        <dbReference type="ARBA" id="ARBA00006601"/>
    </source>
</evidence>
<feature type="binding site" evidence="9">
    <location>
        <position position="257"/>
    </location>
    <ligand>
        <name>substrate</name>
    </ligand>
</feature>
<dbReference type="InterPro" id="IPR036291">
    <property type="entry name" value="NAD(P)-bd_dom_sf"/>
</dbReference>
<gene>
    <name evidence="12" type="ORF">HYG85_17590</name>
</gene>
<comment type="similarity">
    <text evidence="2 7">Belongs to the UDP-glucose/GDP-mannose dehydrogenase family.</text>
</comment>
<dbReference type="SUPFAM" id="SSF52413">
    <property type="entry name" value="UDP-glucose/GDP-mannose dehydrogenase C-terminal domain"/>
    <property type="match status" value="1"/>
</dbReference>
<evidence type="ECO:0000259" key="11">
    <source>
        <dbReference type="SMART" id="SM00984"/>
    </source>
</evidence>
<feature type="binding site" evidence="9">
    <location>
        <position position="204"/>
    </location>
    <ligand>
        <name>substrate</name>
    </ligand>
</feature>
<dbReference type="InterPro" id="IPR036220">
    <property type="entry name" value="UDP-Glc/GDP-Man_DH_C_sf"/>
</dbReference>
<dbReference type="Pfam" id="PF03721">
    <property type="entry name" value="UDPG_MGDP_dh_N"/>
    <property type="match status" value="1"/>
</dbReference>
<dbReference type="NCBIfam" id="TIGR03026">
    <property type="entry name" value="NDP-sugDHase"/>
    <property type="match status" value="1"/>
</dbReference>
<feature type="binding site" evidence="10">
    <location>
        <position position="86"/>
    </location>
    <ligand>
        <name>NAD(+)</name>
        <dbReference type="ChEBI" id="CHEBI:57540"/>
    </ligand>
</feature>
<feature type="binding site" evidence="10">
    <location>
        <position position="35"/>
    </location>
    <ligand>
        <name>NAD(+)</name>
        <dbReference type="ChEBI" id="CHEBI:57540"/>
    </ligand>
</feature>
<evidence type="ECO:0000256" key="1">
    <source>
        <dbReference type="ARBA" id="ARBA00004701"/>
    </source>
</evidence>
<proteinExistence type="inferred from homology"/>
<protein>
    <recommendedName>
        <fullName evidence="3 7">UDP-glucose 6-dehydrogenase</fullName>
        <ecNumber evidence="3 7">1.1.1.22</ecNumber>
    </recommendedName>
</protein>
<feature type="binding site" evidence="10">
    <location>
        <position position="263"/>
    </location>
    <ligand>
        <name>NAD(+)</name>
        <dbReference type="ChEBI" id="CHEBI:57540"/>
    </ligand>
</feature>
<dbReference type="InterPro" id="IPR014026">
    <property type="entry name" value="UDP-Glc/GDP-Man_DH_dimer"/>
</dbReference>
<comment type="pathway">
    <text evidence="1">Nucleotide-sugar biosynthesis; UDP-alpha-D-glucuronate biosynthesis; UDP-alpha-D-glucuronate from UDP-alpha-D-glucose: step 1/1.</text>
</comment>
<dbReference type="AlphaFoldDB" id="A0A8J8MD58"/>
<reference evidence="12 13" key="1">
    <citation type="submission" date="2020-07" db="EMBL/GenBank/DDBJ databases">
        <title>Vallitalea guaymasensis genome.</title>
        <authorList>
            <person name="Postec A."/>
        </authorList>
    </citation>
    <scope>NUCLEOTIDE SEQUENCE [LARGE SCALE GENOMIC DNA]</scope>
    <source>
        <strain evidence="12 13">Ra1766G1</strain>
    </source>
</reference>
<dbReference type="GO" id="GO:0000271">
    <property type="term" value="P:polysaccharide biosynthetic process"/>
    <property type="evidence" value="ECO:0007669"/>
    <property type="project" value="InterPro"/>
</dbReference>
<dbReference type="Pfam" id="PF00984">
    <property type="entry name" value="UDPG_MGDP_dh"/>
    <property type="match status" value="1"/>
</dbReference>
<feature type="domain" description="UDP-glucose/GDP-mannose dehydrogenase C-terminal" evidence="11">
    <location>
        <begin position="313"/>
        <end position="414"/>
    </location>
</feature>
<dbReference type="InterPro" id="IPR017476">
    <property type="entry name" value="UDP-Glc/GDP-Man"/>
</dbReference>
<evidence type="ECO:0000256" key="6">
    <source>
        <dbReference type="ARBA" id="ARBA00047473"/>
    </source>
</evidence>
<feature type="binding site" evidence="10">
    <location>
        <position position="327"/>
    </location>
    <ligand>
        <name>NAD(+)</name>
        <dbReference type="ChEBI" id="CHEBI:57540"/>
    </ligand>
</feature>
<dbReference type="GO" id="GO:0051287">
    <property type="term" value="F:NAD binding"/>
    <property type="evidence" value="ECO:0007669"/>
    <property type="project" value="InterPro"/>
</dbReference>
<evidence type="ECO:0000313" key="12">
    <source>
        <dbReference type="EMBL" id="QUH30628.1"/>
    </source>
</evidence>
<evidence type="ECO:0000256" key="9">
    <source>
        <dbReference type="PIRSR" id="PIRSR500134-2"/>
    </source>
</evidence>
<dbReference type="Gene3D" id="1.20.5.100">
    <property type="entry name" value="Cytochrome c1, transmembrane anchor, C-terminal"/>
    <property type="match status" value="1"/>
</dbReference>
<dbReference type="PANTHER" id="PTHR43750:SF3">
    <property type="entry name" value="UDP-GLUCOSE 6-DEHYDROGENASE TUAD"/>
    <property type="match status" value="1"/>
</dbReference>
<dbReference type="RefSeq" id="WP_212690773.1">
    <property type="nucleotide sequence ID" value="NZ_CP058561.1"/>
</dbReference>